<dbReference type="GO" id="GO:0032259">
    <property type="term" value="P:methylation"/>
    <property type="evidence" value="ECO:0007669"/>
    <property type="project" value="UniProtKB-KW"/>
</dbReference>
<dbReference type="AlphaFoldDB" id="A0A6J6EIQ5"/>
<accession>A0A6J6EIQ5</accession>
<dbReference type="GO" id="GO:0008757">
    <property type="term" value="F:S-adenosylmethionine-dependent methyltransferase activity"/>
    <property type="evidence" value="ECO:0007669"/>
    <property type="project" value="TreeGrafter"/>
</dbReference>
<dbReference type="PANTHER" id="PTHR10509:SF85">
    <property type="entry name" value="O-METHYLTRANSFERASE RV1220C-RELATED"/>
    <property type="match status" value="1"/>
</dbReference>
<proteinExistence type="predicted"/>
<name>A0A6J6EIQ5_9ZZZZ</name>
<evidence type="ECO:0000313" key="4">
    <source>
        <dbReference type="EMBL" id="CAB4575104.1"/>
    </source>
</evidence>
<dbReference type="Pfam" id="PF01596">
    <property type="entry name" value="Methyltransf_3"/>
    <property type="match status" value="1"/>
</dbReference>
<organism evidence="4">
    <name type="scientific">freshwater metagenome</name>
    <dbReference type="NCBI Taxonomy" id="449393"/>
    <lineage>
        <taxon>unclassified sequences</taxon>
        <taxon>metagenomes</taxon>
        <taxon>ecological metagenomes</taxon>
    </lineage>
</organism>
<keyword evidence="1" id="KW-0489">Methyltransferase</keyword>
<dbReference type="GO" id="GO:0008171">
    <property type="term" value="F:O-methyltransferase activity"/>
    <property type="evidence" value="ECO:0007669"/>
    <property type="project" value="InterPro"/>
</dbReference>
<reference evidence="4" key="1">
    <citation type="submission" date="2020-05" db="EMBL/GenBank/DDBJ databases">
        <authorList>
            <person name="Chiriac C."/>
            <person name="Salcher M."/>
            <person name="Ghai R."/>
            <person name="Kavagutti S V."/>
        </authorList>
    </citation>
    <scope>NUCLEOTIDE SEQUENCE</scope>
</reference>
<keyword evidence="3" id="KW-0949">S-adenosyl-L-methionine</keyword>
<evidence type="ECO:0000256" key="2">
    <source>
        <dbReference type="ARBA" id="ARBA00022679"/>
    </source>
</evidence>
<dbReference type="EMBL" id="CAEZTU010000014">
    <property type="protein sequence ID" value="CAB4575104.1"/>
    <property type="molecule type" value="Genomic_DNA"/>
</dbReference>
<evidence type="ECO:0000256" key="3">
    <source>
        <dbReference type="ARBA" id="ARBA00022691"/>
    </source>
</evidence>
<dbReference type="InterPro" id="IPR002935">
    <property type="entry name" value="SAM_O-MeTrfase"/>
</dbReference>
<dbReference type="CDD" id="cd02440">
    <property type="entry name" value="AdoMet_MTases"/>
    <property type="match status" value="1"/>
</dbReference>
<dbReference type="InterPro" id="IPR050362">
    <property type="entry name" value="Cation-dep_OMT"/>
</dbReference>
<dbReference type="PANTHER" id="PTHR10509">
    <property type="entry name" value="O-METHYLTRANSFERASE-RELATED"/>
    <property type="match status" value="1"/>
</dbReference>
<protein>
    <submittedName>
        <fullName evidence="4">Unannotated protein</fullName>
    </submittedName>
</protein>
<gene>
    <name evidence="4" type="ORF">UFOPK1740_00510</name>
</gene>
<dbReference type="Gene3D" id="3.40.50.150">
    <property type="entry name" value="Vaccinia Virus protein VP39"/>
    <property type="match status" value="1"/>
</dbReference>
<keyword evidence="2" id="KW-0808">Transferase</keyword>
<sequence length="206" mass="22180">MAQYPSSDQWNYSQSFITEDSSLIKARDKSKELGLSAIGQGVGSLLKFLASTIDASNVVEIGTGTGVSGLWLFRGMNSAGVLTSIDSDQERQRAAKEIFSEAGIASNKIRLIAGRAIEVVAKLTDNAYDLMFISGDKLEYETLLDQSLRLLRPGGILVFNNILDDSNSADNEAVKAVSEKIKDDSRLVSVMLPSGSGIIASSYRPH</sequence>
<dbReference type="SUPFAM" id="SSF53335">
    <property type="entry name" value="S-adenosyl-L-methionine-dependent methyltransferases"/>
    <property type="match status" value="1"/>
</dbReference>
<evidence type="ECO:0000256" key="1">
    <source>
        <dbReference type="ARBA" id="ARBA00022603"/>
    </source>
</evidence>
<dbReference type="PROSITE" id="PS51682">
    <property type="entry name" value="SAM_OMT_I"/>
    <property type="match status" value="1"/>
</dbReference>
<dbReference type="InterPro" id="IPR029063">
    <property type="entry name" value="SAM-dependent_MTases_sf"/>
</dbReference>